<dbReference type="SUPFAM" id="SSF53850">
    <property type="entry name" value="Periplasmic binding protein-like II"/>
    <property type="match status" value="1"/>
</dbReference>
<feature type="transmembrane region" description="Helical" evidence="2">
    <location>
        <begin position="20"/>
        <end position="38"/>
    </location>
</feature>
<keyword evidence="5" id="KW-1185">Reference proteome</keyword>
<dbReference type="PANTHER" id="PTHR30570:SF1">
    <property type="entry name" value="PHOSPHATE-BINDING PROTEIN PSTS"/>
    <property type="match status" value="1"/>
</dbReference>
<dbReference type="InterPro" id="IPR024370">
    <property type="entry name" value="PBP_domain"/>
</dbReference>
<sequence>MTDLRDALRAVLDFLGAGNLVLGIVLLVATPFVDRFLIRRKRVSYRVHYNSKIGLGPEKLTDETAGGDSAQLTRLTRLLDRLSIVVIRIRNTGGYDIDPDDFDRPLTFTFGERVVWNARISEAGSVEVREKLRAGLRFFRTDGTDGTDSATNGQVGPPVADERDSLRTVRDKMAQRMVRWIGGQAPAPKEPEAEPRWHGVRLETLALKRKQKIKLVVVLEEPEDHPGGETSKEITATGKLADNGIIKDEKRQRRFTLPRLTGALALALTAFLVLSLVFASPPVDPSVRCVSGELTIRGSSVFMPTMKAMAADYTAACQDARITTQATGSIDGVRWLASADPATSAALSDGLQNTNGLVAQQLAIVVYHVVVHSGVPVETLSTEDLKRIYDGTYTDWNQLNPKSPSLPIRIVGRGQSSGTRQLFEKQVLAGGEGGLSSDECVEKNRDPRARTIRCERESNSDVVAMIGAVQGAIGYADAPSVAEARKKGDLRAVSIDGKTFDTAAALASNYPFWTVEHLYLKGEPGKDTLLEAFAEHVRKHDSARLRLKDSGYLPCVTPQGAPLELCSTR</sequence>
<gene>
    <name evidence="4" type="ORF">SAMN04487818_103248</name>
</gene>
<dbReference type="Pfam" id="PF12849">
    <property type="entry name" value="PBP_like_2"/>
    <property type="match status" value="1"/>
</dbReference>
<feature type="transmembrane region" description="Helical" evidence="2">
    <location>
        <begin position="260"/>
        <end position="279"/>
    </location>
</feature>
<dbReference type="STRING" id="155974.SAMN04487818_103248"/>
<dbReference type="EMBL" id="FOGI01000003">
    <property type="protein sequence ID" value="SER42167.1"/>
    <property type="molecule type" value="Genomic_DNA"/>
</dbReference>
<evidence type="ECO:0000256" key="1">
    <source>
        <dbReference type="ARBA" id="ARBA00022729"/>
    </source>
</evidence>
<keyword evidence="1" id="KW-0732">Signal</keyword>
<accession>A0A1H9P272</accession>
<dbReference type="Gene3D" id="3.40.190.10">
    <property type="entry name" value="Periplasmic binding protein-like II"/>
    <property type="match status" value="2"/>
</dbReference>
<feature type="domain" description="PBP" evidence="3">
    <location>
        <begin position="289"/>
        <end position="535"/>
    </location>
</feature>
<name>A0A1H9P272_9PSEU</name>
<reference evidence="5" key="1">
    <citation type="submission" date="2016-10" db="EMBL/GenBank/DDBJ databases">
        <authorList>
            <person name="Varghese N."/>
            <person name="Submissions S."/>
        </authorList>
    </citation>
    <scope>NUCLEOTIDE SEQUENCE [LARGE SCALE GENOMIC DNA]</scope>
    <source>
        <strain evidence="5">DSM 44260</strain>
    </source>
</reference>
<evidence type="ECO:0000313" key="5">
    <source>
        <dbReference type="Proteomes" id="UP000199051"/>
    </source>
</evidence>
<dbReference type="InterPro" id="IPR050811">
    <property type="entry name" value="Phosphate_ABC_transporter"/>
</dbReference>
<keyword evidence="2" id="KW-1133">Transmembrane helix</keyword>
<proteinExistence type="predicted"/>
<keyword evidence="2" id="KW-0812">Transmembrane</keyword>
<dbReference type="Proteomes" id="UP000199051">
    <property type="component" value="Unassembled WGS sequence"/>
</dbReference>
<organism evidence="4 5">
    <name type="scientific">Actinokineospora terrae</name>
    <dbReference type="NCBI Taxonomy" id="155974"/>
    <lineage>
        <taxon>Bacteria</taxon>
        <taxon>Bacillati</taxon>
        <taxon>Actinomycetota</taxon>
        <taxon>Actinomycetes</taxon>
        <taxon>Pseudonocardiales</taxon>
        <taxon>Pseudonocardiaceae</taxon>
        <taxon>Actinokineospora</taxon>
    </lineage>
</organism>
<dbReference type="RefSeq" id="WP_092775701.1">
    <property type="nucleotide sequence ID" value="NZ_FOGI01000003.1"/>
</dbReference>
<evidence type="ECO:0000259" key="3">
    <source>
        <dbReference type="Pfam" id="PF12849"/>
    </source>
</evidence>
<dbReference type="PANTHER" id="PTHR30570">
    <property type="entry name" value="PERIPLASMIC PHOSPHATE BINDING COMPONENT OF PHOSPHATE ABC TRANSPORTER"/>
    <property type="match status" value="1"/>
</dbReference>
<protein>
    <submittedName>
        <fullName evidence="4">PBP superfamily domain-containing protein</fullName>
    </submittedName>
</protein>
<evidence type="ECO:0000256" key="2">
    <source>
        <dbReference type="SAM" id="Phobius"/>
    </source>
</evidence>
<keyword evidence="2" id="KW-0472">Membrane</keyword>
<evidence type="ECO:0000313" key="4">
    <source>
        <dbReference type="EMBL" id="SER42167.1"/>
    </source>
</evidence>
<dbReference type="AlphaFoldDB" id="A0A1H9P272"/>